<accession>A0A8C2LHS6</accession>
<dbReference type="CDD" id="cd05774">
    <property type="entry name" value="IgV_CEACAM_D1"/>
    <property type="match status" value="5"/>
</dbReference>
<dbReference type="GO" id="GO:0007165">
    <property type="term" value="P:signal transduction"/>
    <property type="evidence" value="ECO:0007669"/>
    <property type="project" value="TreeGrafter"/>
</dbReference>
<keyword evidence="2" id="KW-0325">Glycoprotein</keyword>
<proteinExistence type="inferred from homology"/>
<sequence>TEMPSVLLCNGSSLVTFWHYPTTAEHVTIESVPPHVVEGENVLLLVQNLPENLATLVWSKGVKISNNVIGLYDLNKDVSAPGPLHSGRETVYSNGSLLLRNVTWKDTALYTLKCLNRHGDTASTTTIYLEVHSNCGWDTHCGCPCSSAQPTIELVPPSIVEGESVLLVAHNLPENLRSFFWYKGGIVFKNFEIAQHIIATHSTLLGPVHNGRERVYSNGSLLLQNVTWNDIGFYTLRTLSRNMKSELVRVQLQLDTSHCLHHPSSAQPTIELVPPRVVEGGSVLLVAHNLPKNTLVIYWHKGSLVTRDHQIAQYTIYKNSSELGVAHSGRETVYRNASLLLQNLTRMDTGFYTLVTLKESGEVGLAQVQLLCCVISFLPVPQNAVKGESVLLLVHNLPKNTLSFAWFKSVLSVPDNKIVEYRTDWKYLTKGPAYNKRAMLHTNGSLLIQDVKETDAGFYTLQIFKSDLNFEMAFVLLHVHTCRLPPAQIFIELMTPNVLEGKNALLLAHNIPENIRAFSWYKEVTILSRHLIAWKEISDDESWLGPEYSLRANMYPNGSLVLYNTTQMDTGVYTLQTLNAQFKTQETHVYLHIYKSVTQPLIQAFSTTVTAKNSVSVLLTCLADDTGVSTRWFFNNQSLQLTERMTLSPTKCRLFIDPVRREDAGDYQCEVSNPVSSKTSLPFSLVVRNA</sequence>
<dbReference type="FunFam" id="2.60.40.10:FF:000244">
    <property type="entry name" value="carcinoembryonic antigen-related cell adhesion molecule 16"/>
    <property type="match status" value="1"/>
</dbReference>
<dbReference type="InterPro" id="IPR013783">
    <property type="entry name" value="Ig-like_fold"/>
</dbReference>
<dbReference type="GO" id="GO:0009986">
    <property type="term" value="C:cell surface"/>
    <property type="evidence" value="ECO:0007669"/>
    <property type="project" value="TreeGrafter"/>
</dbReference>
<dbReference type="GO" id="GO:1990782">
    <property type="term" value="F:protein tyrosine kinase binding"/>
    <property type="evidence" value="ECO:0007669"/>
    <property type="project" value="TreeGrafter"/>
</dbReference>
<dbReference type="PANTHER" id="PTHR44427">
    <property type="entry name" value="CARCINOEMBRYONIC ANTIGEN-RELATED CELL ADHESION MOLECULE 19"/>
    <property type="match status" value="1"/>
</dbReference>
<dbReference type="SUPFAM" id="SSF48726">
    <property type="entry name" value="Immunoglobulin"/>
    <property type="match status" value="6"/>
</dbReference>
<dbReference type="Pfam" id="PF07686">
    <property type="entry name" value="V-set"/>
    <property type="match status" value="4"/>
</dbReference>
<dbReference type="InterPro" id="IPR036179">
    <property type="entry name" value="Ig-like_dom_sf"/>
</dbReference>
<evidence type="ECO:0000256" key="1">
    <source>
        <dbReference type="ARBA" id="ARBA00022729"/>
    </source>
</evidence>
<dbReference type="InterPro" id="IPR013106">
    <property type="entry name" value="Ig_V-set"/>
</dbReference>
<dbReference type="CDD" id="cd05740">
    <property type="entry name" value="IgI_hCEACAM_2_4_6_like"/>
    <property type="match status" value="1"/>
</dbReference>
<dbReference type="InterPro" id="IPR013151">
    <property type="entry name" value="Immunoglobulin_dom"/>
</dbReference>
<organism evidence="6 7">
    <name type="scientific">Cricetulus griseus</name>
    <name type="common">Chinese hamster</name>
    <name type="synonym">Cricetulus barabensis griseus</name>
    <dbReference type="NCBI Taxonomy" id="10029"/>
    <lineage>
        <taxon>Eukaryota</taxon>
        <taxon>Metazoa</taxon>
        <taxon>Chordata</taxon>
        <taxon>Craniata</taxon>
        <taxon>Vertebrata</taxon>
        <taxon>Euteleostomi</taxon>
        <taxon>Mammalia</taxon>
        <taxon>Eutheria</taxon>
        <taxon>Euarchontoglires</taxon>
        <taxon>Glires</taxon>
        <taxon>Rodentia</taxon>
        <taxon>Myomorpha</taxon>
        <taxon>Muroidea</taxon>
        <taxon>Cricetidae</taxon>
        <taxon>Cricetinae</taxon>
        <taxon>Cricetulus</taxon>
    </lineage>
</organism>
<evidence type="ECO:0000256" key="4">
    <source>
        <dbReference type="ARBA" id="ARBA00038222"/>
    </source>
</evidence>
<dbReference type="FunFam" id="2.60.40.10:FF:000340">
    <property type="entry name" value="Carcinoembryonic antigen-related cell adhesion molecule 1"/>
    <property type="match status" value="1"/>
</dbReference>
<name>A0A8C2LHS6_CRIGR</name>
<comment type="similarity">
    <text evidence="4">Belongs to the immunoglobulin superfamily. CEA family.</text>
</comment>
<evidence type="ECO:0000259" key="5">
    <source>
        <dbReference type="PROSITE" id="PS50835"/>
    </source>
</evidence>
<evidence type="ECO:0000256" key="3">
    <source>
        <dbReference type="ARBA" id="ARBA00023319"/>
    </source>
</evidence>
<reference evidence="6" key="1">
    <citation type="submission" date="2025-08" db="UniProtKB">
        <authorList>
            <consortium name="Ensembl"/>
        </authorList>
    </citation>
    <scope>IDENTIFICATION</scope>
</reference>
<keyword evidence="1" id="KW-0732">Signal</keyword>
<dbReference type="Pfam" id="PF00047">
    <property type="entry name" value="ig"/>
    <property type="match status" value="1"/>
</dbReference>
<dbReference type="InterPro" id="IPR003598">
    <property type="entry name" value="Ig_sub2"/>
</dbReference>
<protein>
    <recommendedName>
        <fullName evidence="5">Ig-like domain-containing protein</fullName>
    </recommendedName>
</protein>
<dbReference type="PROSITE" id="PS50835">
    <property type="entry name" value="IG_LIKE"/>
    <property type="match status" value="1"/>
</dbReference>
<dbReference type="SMART" id="SM00408">
    <property type="entry name" value="IGc2"/>
    <property type="match status" value="1"/>
</dbReference>
<evidence type="ECO:0000313" key="6">
    <source>
        <dbReference type="Ensembl" id="ENSCGRP00001003417.1"/>
    </source>
</evidence>
<dbReference type="Proteomes" id="UP000694386">
    <property type="component" value="Unplaced"/>
</dbReference>
<dbReference type="AlphaFoldDB" id="A0A8C2LHS6"/>
<dbReference type="GO" id="GO:0002682">
    <property type="term" value="P:regulation of immune system process"/>
    <property type="evidence" value="ECO:0007669"/>
    <property type="project" value="TreeGrafter"/>
</dbReference>
<reference evidence="6" key="2">
    <citation type="submission" date="2025-09" db="UniProtKB">
        <authorList>
            <consortium name="Ensembl"/>
        </authorList>
    </citation>
    <scope>IDENTIFICATION</scope>
</reference>
<dbReference type="Ensembl" id="ENSCGRT00001004917.1">
    <property type="protein sequence ID" value="ENSCGRP00001003417.1"/>
    <property type="gene ID" value="ENSCGRG00001004123.1"/>
</dbReference>
<dbReference type="InterPro" id="IPR007110">
    <property type="entry name" value="Ig-like_dom"/>
</dbReference>
<dbReference type="Gene3D" id="2.60.40.10">
    <property type="entry name" value="Immunoglobulins"/>
    <property type="match status" value="6"/>
</dbReference>
<dbReference type="GO" id="GO:0005886">
    <property type="term" value="C:plasma membrane"/>
    <property type="evidence" value="ECO:0007669"/>
    <property type="project" value="TreeGrafter"/>
</dbReference>
<dbReference type="PANTHER" id="PTHR44427:SF1">
    <property type="entry name" value="CARCINOEMBRYONIC ANTIGEN-RELATED CELL ADHESION MOLECULE 1"/>
    <property type="match status" value="1"/>
</dbReference>
<dbReference type="InterPro" id="IPR050831">
    <property type="entry name" value="CEA_cell_adhesion"/>
</dbReference>
<feature type="domain" description="Ig-like" evidence="5">
    <location>
        <begin position="600"/>
        <end position="680"/>
    </location>
</feature>
<keyword evidence="3" id="KW-0393">Immunoglobulin domain</keyword>
<dbReference type="InterPro" id="IPR003599">
    <property type="entry name" value="Ig_sub"/>
</dbReference>
<dbReference type="SMART" id="SM00409">
    <property type="entry name" value="IG"/>
    <property type="match status" value="6"/>
</dbReference>
<evidence type="ECO:0000313" key="7">
    <source>
        <dbReference type="Proteomes" id="UP000694386"/>
    </source>
</evidence>
<evidence type="ECO:0000256" key="2">
    <source>
        <dbReference type="ARBA" id="ARBA00023180"/>
    </source>
</evidence>